<feature type="binding site" evidence="7">
    <location>
        <begin position="17"/>
        <end position="19"/>
    </location>
    <ligand>
        <name>4-CDP-2-C-methyl-D-erythritol 2-phosphate</name>
        <dbReference type="ChEBI" id="CHEBI:57919"/>
    </ligand>
</feature>
<dbReference type="HAMAP" id="MF_00107">
    <property type="entry name" value="IspF"/>
    <property type="match status" value="1"/>
</dbReference>
<evidence type="ECO:0000256" key="7">
    <source>
        <dbReference type="HAMAP-Rule" id="MF_00107"/>
    </source>
</evidence>
<dbReference type="InterPro" id="IPR003526">
    <property type="entry name" value="MECDP_synthase"/>
</dbReference>
<dbReference type="PANTHER" id="PTHR43181:SF1">
    <property type="entry name" value="2-C-METHYL-D-ERYTHRITOL 2,4-CYCLODIPHOSPHATE SYNTHASE, CHLOROPLASTIC"/>
    <property type="match status" value="1"/>
</dbReference>
<dbReference type="GO" id="GO:0019288">
    <property type="term" value="P:isopentenyl diphosphate biosynthetic process, methylerythritol 4-phosphate pathway"/>
    <property type="evidence" value="ECO:0007669"/>
    <property type="project" value="UniProtKB-UniRule"/>
</dbReference>
<evidence type="ECO:0000256" key="6">
    <source>
        <dbReference type="ARBA" id="ARBA00023239"/>
    </source>
</evidence>
<dbReference type="KEGG" id="pbas:SMSP2_02033"/>
<dbReference type="EMBL" id="CP019646">
    <property type="protein sequence ID" value="AQQ71656.1"/>
    <property type="molecule type" value="Genomic_DNA"/>
</dbReference>
<comment type="cofactor">
    <cofactor evidence="7">
        <name>a divalent metal cation</name>
        <dbReference type="ChEBI" id="CHEBI:60240"/>
    </cofactor>
    <text evidence="7">Binds 1 divalent metal cation per subunit.</text>
</comment>
<dbReference type="PANTHER" id="PTHR43181">
    <property type="entry name" value="2-C-METHYL-D-ERYTHRITOL 2,4-CYCLODIPHOSPHATE SYNTHASE, CHLOROPLASTIC"/>
    <property type="match status" value="1"/>
</dbReference>
<evidence type="ECO:0000313" key="11">
    <source>
        <dbReference type="Proteomes" id="UP000188181"/>
    </source>
</evidence>
<dbReference type="InterPro" id="IPR036571">
    <property type="entry name" value="MECDP_synthase_sf"/>
</dbReference>
<dbReference type="NCBIfam" id="TIGR00151">
    <property type="entry name" value="ispF"/>
    <property type="match status" value="1"/>
</dbReference>
<name>A0A1Q2MG28_9BACT</name>
<dbReference type="GO" id="GO:0046872">
    <property type="term" value="F:metal ion binding"/>
    <property type="evidence" value="ECO:0007669"/>
    <property type="project" value="UniProtKB-KW"/>
</dbReference>
<feature type="binding site" evidence="7">
    <location>
        <position position="151"/>
    </location>
    <ligand>
        <name>4-CDP-2-C-methyl-D-erythritol 2-phosphate</name>
        <dbReference type="ChEBI" id="CHEBI:57919"/>
    </ligand>
</feature>
<evidence type="ECO:0000256" key="8">
    <source>
        <dbReference type="RuleBase" id="RU004395"/>
    </source>
</evidence>
<dbReference type="PROSITE" id="PS01350">
    <property type="entry name" value="ISPF"/>
    <property type="match status" value="1"/>
</dbReference>
<keyword evidence="6 7" id="KW-0456">Lyase</keyword>
<evidence type="ECO:0000313" key="10">
    <source>
        <dbReference type="EMBL" id="AQQ71656.1"/>
    </source>
</evidence>
<dbReference type="OrthoDB" id="9804336at2"/>
<feature type="site" description="Transition state stabilizer" evidence="7">
    <location>
        <position position="43"/>
    </location>
</feature>
<feature type="binding site" evidence="7">
    <location>
        <begin position="43"/>
        <end position="44"/>
    </location>
    <ligand>
        <name>4-CDP-2-C-methyl-D-erythritol 2-phosphate</name>
        <dbReference type="ChEBI" id="CHEBI:57919"/>
    </ligand>
</feature>
<dbReference type="CDD" id="cd00554">
    <property type="entry name" value="MECDP_synthase"/>
    <property type="match status" value="1"/>
</dbReference>
<dbReference type="SUPFAM" id="SSF69765">
    <property type="entry name" value="IpsF-like"/>
    <property type="match status" value="1"/>
</dbReference>
<dbReference type="EC" id="4.6.1.12" evidence="3 7"/>
<evidence type="ECO:0000256" key="4">
    <source>
        <dbReference type="ARBA" id="ARBA00022723"/>
    </source>
</evidence>
<feature type="domain" description="2-C-methyl-D-erythritol 2,4-cyclodiphosphate synthase" evidence="9">
    <location>
        <begin position="11"/>
        <end position="163"/>
    </location>
</feature>
<feature type="binding site" evidence="7">
    <location>
        <position position="19"/>
    </location>
    <ligand>
        <name>a divalent metal cation</name>
        <dbReference type="ChEBI" id="CHEBI:60240"/>
    </ligand>
</feature>
<feature type="binding site" evidence="7">
    <location>
        <begin position="70"/>
        <end position="74"/>
    </location>
    <ligand>
        <name>4-CDP-2-C-methyl-D-erythritol 2-phosphate</name>
        <dbReference type="ChEBI" id="CHEBI:57919"/>
    </ligand>
</feature>
<comment type="pathway">
    <text evidence="2 7">Isoprenoid biosynthesis; isopentenyl diphosphate biosynthesis via DXP pathway; isopentenyl diphosphate from 1-deoxy-D-xylulose 5-phosphate: step 4/6.</text>
</comment>
<comment type="caution">
    <text evidence="7">Lacks conserved residue(s) required for the propagation of feature annotation.</text>
</comment>
<dbReference type="GO" id="GO:0008685">
    <property type="term" value="F:2-C-methyl-D-erythritol 2,4-cyclodiphosphate synthase activity"/>
    <property type="evidence" value="ECO:0007669"/>
    <property type="project" value="UniProtKB-UniRule"/>
</dbReference>
<feature type="binding site" evidence="7">
    <location>
        <begin position="65"/>
        <end position="67"/>
    </location>
    <ligand>
        <name>4-CDP-2-C-methyl-D-erythritol 2-phosphate</name>
        <dbReference type="ChEBI" id="CHEBI:57919"/>
    </ligand>
</feature>
<dbReference type="UniPathway" id="UPA00056">
    <property type="reaction ID" value="UER00095"/>
</dbReference>
<feature type="binding site" evidence="7">
    <location>
        <position position="51"/>
    </location>
    <ligand>
        <name>a divalent metal cation</name>
        <dbReference type="ChEBI" id="CHEBI:60240"/>
    </ligand>
</feature>
<accession>A0A1Q2MG28</accession>
<dbReference type="Gene3D" id="3.30.1330.50">
    <property type="entry name" value="2-C-methyl-D-erythritol 2,4-cyclodiphosphate synthase"/>
    <property type="match status" value="1"/>
</dbReference>
<evidence type="ECO:0000256" key="5">
    <source>
        <dbReference type="ARBA" id="ARBA00023229"/>
    </source>
</evidence>
<dbReference type="InterPro" id="IPR020555">
    <property type="entry name" value="MECDP_synthase_CS"/>
</dbReference>
<dbReference type="GO" id="GO:0016114">
    <property type="term" value="P:terpenoid biosynthetic process"/>
    <property type="evidence" value="ECO:0007669"/>
    <property type="project" value="InterPro"/>
</dbReference>
<dbReference type="STRING" id="1851148.SMSP2_02033"/>
<feature type="site" description="Transition state stabilizer" evidence="7">
    <location>
        <position position="142"/>
    </location>
</feature>
<comment type="subunit">
    <text evidence="7">Homotrimer.</text>
</comment>
<comment type="similarity">
    <text evidence="7 8">Belongs to the IspF family.</text>
</comment>
<sequence>MRTDDFKYIYRVGLGTDIHALAKGNRLMLGGVFVEHHSGPIAHSDGDVIIHAVIDAILGATGMGDIGEVFPDDDPEFEDMDSGVMLSNVTRRIEEDRWEVVNLDVTVKVQAPRLKEYKPQMKRSLASLLGMDFAAVNVKAKTNEGLDAVGHEEAVEALAVVLLRQRQRRTL</sequence>
<dbReference type="Pfam" id="PF02542">
    <property type="entry name" value="YgbB"/>
    <property type="match status" value="1"/>
</dbReference>
<keyword evidence="11" id="KW-1185">Reference proteome</keyword>
<evidence type="ECO:0000259" key="9">
    <source>
        <dbReference type="Pfam" id="PF02542"/>
    </source>
</evidence>
<comment type="catalytic activity">
    <reaction evidence="1 7 8">
        <text>4-CDP-2-C-methyl-D-erythritol 2-phosphate = 2-C-methyl-D-erythritol 2,4-cyclic diphosphate + CMP</text>
        <dbReference type="Rhea" id="RHEA:23864"/>
        <dbReference type="ChEBI" id="CHEBI:57919"/>
        <dbReference type="ChEBI" id="CHEBI:58483"/>
        <dbReference type="ChEBI" id="CHEBI:60377"/>
        <dbReference type="EC" id="4.6.1.12"/>
    </reaction>
</comment>
<feature type="binding site" evidence="7">
    <location>
        <position position="17"/>
    </location>
    <ligand>
        <name>a divalent metal cation</name>
        <dbReference type="ChEBI" id="CHEBI:60240"/>
    </ligand>
</feature>
<comment type="function">
    <text evidence="7">Involved in the biosynthesis of isopentenyl diphosphate (IPP) and dimethylallyl diphosphate (DMAPP), two major building blocks of isoprenoid compounds. Catalyzes the conversion of 4-diphosphocytidyl-2-C-methyl-D-erythritol 2-phosphate (CDP-ME2P) to 2-C-methyl-D-erythritol 2,4-cyclodiphosphate (ME-CPP) with a corresponding release of cytidine 5-monophosphate (CMP).</text>
</comment>
<gene>
    <name evidence="7 10" type="primary">ispF</name>
    <name evidence="10" type="ORF">SMSP2_02033</name>
</gene>
<dbReference type="RefSeq" id="WP_146683817.1">
    <property type="nucleotide sequence ID" value="NZ_CP019646.1"/>
</dbReference>
<protein>
    <recommendedName>
        <fullName evidence="3 7">2-C-methyl-D-erythritol 2,4-cyclodiphosphate synthase</fullName>
        <shortName evidence="7">MECDP-synthase</shortName>
        <shortName evidence="7">MECPP-synthase</shortName>
        <shortName evidence="7">MECPS</shortName>
        <ecNumber evidence="3 7">4.6.1.12</ecNumber>
    </recommendedName>
</protein>
<proteinExistence type="inferred from homology"/>
<reference evidence="11" key="1">
    <citation type="submission" date="2017-02" db="EMBL/GenBank/DDBJ databases">
        <title>Comparative genomics and description of representatives of a novel lineage of planctomycetes thriving in anoxic sediments.</title>
        <authorList>
            <person name="Spring S."/>
            <person name="Bunk B."/>
            <person name="Sproer C."/>
        </authorList>
    </citation>
    <scope>NUCLEOTIDE SEQUENCE [LARGE SCALE GENOMIC DNA]</scope>
    <source>
        <strain evidence="11">SM-Chi-D1</strain>
    </source>
</reference>
<keyword evidence="5 7" id="KW-0414">Isoprene biosynthesis</keyword>
<keyword evidence="4 7" id="KW-0479">Metal-binding</keyword>
<organism evidence="10 11">
    <name type="scientific">Limihaloglobus sulfuriphilus</name>
    <dbReference type="NCBI Taxonomy" id="1851148"/>
    <lineage>
        <taxon>Bacteria</taxon>
        <taxon>Pseudomonadati</taxon>
        <taxon>Planctomycetota</taxon>
        <taxon>Phycisphaerae</taxon>
        <taxon>Sedimentisphaerales</taxon>
        <taxon>Sedimentisphaeraceae</taxon>
        <taxon>Limihaloglobus</taxon>
    </lineage>
</organism>
<evidence type="ECO:0000256" key="2">
    <source>
        <dbReference type="ARBA" id="ARBA00004709"/>
    </source>
</evidence>
<dbReference type="AlphaFoldDB" id="A0A1Q2MG28"/>
<dbReference type="Proteomes" id="UP000188181">
    <property type="component" value="Chromosome"/>
</dbReference>
<evidence type="ECO:0000256" key="1">
    <source>
        <dbReference type="ARBA" id="ARBA00000200"/>
    </source>
</evidence>
<evidence type="ECO:0000256" key="3">
    <source>
        <dbReference type="ARBA" id="ARBA00012579"/>
    </source>
</evidence>